<keyword evidence="2" id="KW-1185">Reference proteome</keyword>
<organism evidence="1 2">
    <name type="scientific">Corchorus capsularis</name>
    <name type="common">Jute</name>
    <dbReference type="NCBI Taxonomy" id="210143"/>
    <lineage>
        <taxon>Eukaryota</taxon>
        <taxon>Viridiplantae</taxon>
        <taxon>Streptophyta</taxon>
        <taxon>Embryophyta</taxon>
        <taxon>Tracheophyta</taxon>
        <taxon>Spermatophyta</taxon>
        <taxon>Magnoliopsida</taxon>
        <taxon>eudicotyledons</taxon>
        <taxon>Gunneridae</taxon>
        <taxon>Pentapetalae</taxon>
        <taxon>rosids</taxon>
        <taxon>malvids</taxon>
        <taxon>Malvales</taxon>
        <taxon>Malvaceae</taxon>
        <taxon>Grewioideae</taxon>
        <taxon>Apeibeae</taxon>
        <taxon>Corchorus</taxon>
    </lineage>
</organism>
<sequence>LNAELVIPLFQRLVPRMIGPGTSSSSIAHLATTMILLPSSLLLMMTPFETFSPPTLPMNSKSSPF</sequence>
<gene>
    <name evidence="1" type="ORF">CCACVL1_23311</name>
</gene>
<proteinExistence type="predicted"/>
<protein>
    <submittedName>
        <fullName evidence="1">Uncharacterized protein</fullName>
    </submittedName>
</protein>
<reference evidence="1 2" key="1">
    <citation type="submission" date="2013-09" db="EMBL/GenBank/DDBJ databases">
        <title>Corchorus capsularis genome sequencing.</title>
        <authorList>
            <person name="Alam M."/>
            <person name="Haque M.S."/>
            <person name="Islam M.S."/>
            <person name="Emdad E.M."/>
            <person name="Islam M.M."/>
            <person name="Ahmed B."/>
            <person name="Halim A."/>
            <person name="Hossen Q.M.M."/>
            <person name="Hossain M.Z."/>
            <person name="Ahmed R."/>
            <person name="Khan M.M."/>
            <person name="Islam R."/>
            <person name="Rashid M.M."/>
            <person name="Khan S.A."/>
            <person name="Rahman M.S."/>
            <person name="Alam M."/>
        </authorList>
    </citation>
    <scope>NUCLEOTIDE SEQUENCE [LARGE SCALE GENOMIC DNA]</scope>
    <source>
        <strain evidence="2">cv. CVL-1</strain>
        <tissue evidence="1">Whole seedling</tissue>
    </source>
</reference>
<accession>A0A1R3GUB7</accession>
<evidence type="ECO:0000313" key="2">
    <source>
        <dbReference type="Proteomes" id="UP000188268"/>
    </source>
</evidence>
<dbReference type="Proteomes" id="UP000188268">
    <property type="component" value="Unassembled WGS sequence"/>
</dbReference>
<dbReference type="AlphaFoldDB" id="A0A1R3GUB7"/>
<feature type="non-terminal residue" evidence="1">
    <location>
        <position position="1"/>
    </location>
</feature>
<evidence type="ECO:0000313" key="1">
    <source>
        <dbReference type="EMBL" id="OMO61705.1"/>
    </source>
</evidence>
<dbReference type="Gramene" id="OMO61705">
    <property type="protein sequence ID" value="OMO61705"/>
    <property type="gene ID" value="CCACVL1_23311"/>
</dbReference>
<dbReference type="EMBL" id="AWWV01013407">
    <property type="protein sequence ID" value="OMO61705.1"/>
    <property type="molecule type" value="Genomic_DNA"/>
</dbReference>
<name>A0A1R3GUB7_COCAP</name>
<comment type="caution">
    <text evidence="1">The sequence shown here is derived from an EMBL/GenBank/DDBJ whole genome shotgun (WGS) entry which is preliminary data.</text>
</comment>